<dbReference type="GO" id="GO:0051213">
    <property type="term" value="F:dioxygenase activity"/>
    <property type="evidence" value="ECO:0007669"/>
    <property type="project" value="InterPro"/>
</dbReference>
<comment type="caution">
    <text evidence="4">The sequence shown here is derived from an EMBL/GenBank/DDBJ whole genome shotgun (WGS) entry which is preliminary data.</text>
</comment>
<dbReference type="SUPFAM" id="SSF52499">
    <property type="entry name" value="Isochorismatase-like hydrolases"/>
    <property type="match status" value="1"/>
</dbReference>
<dbReference type="PANTHER" id="PTHR31212:SF5">
    <property type="entry name" value="ISOCHORISMATASE FAMILY PROTEIN FAMILY (AFU_ORTHOLOGUE AFUA_3G14500)"/>
    <property type="match status" value="1"/>
</dbReference>
<evidence type="ECO:0000313" key="5">
    <source>
        <dbReference type="Proteomes" id="UP001337655"/>
    </source>
</evidence>
<feature type="region of interest" description="Disordered" evidence="2">
    <location>
        <begin position="443"/>
        <end position="508"/>
    </location>
</feature>
<feature type="compositionally biased region" description="Polar residues" evidence="2">
    <location>
        <begin position="456"/>
        <end position="470"/>
    </location>
</feature>
<dbReference type="InterPro" id="IPR032854">
    <property type="entry name" value="ALKBH3"/>
</dbReference>
<feature type="region of interest" description="Disordered" evidence="2">
    <location>
        <begin position="78"/>
        <end position="156"/>
    </location>
</feature>
<feature type="compositionally biased region" description="Basic and acidic residues" evidence="2">
    <location>
        <begin position="473"/>
        <end position="490"/>
    </location>
</feature>
<dbReference type="InterPro" id="IPR000868">
    <property type="entry name" value="Isochorismatase-like_dom"/>
</dbReference>
<evidence type="ECO:0000259" key="3">
    <source>
        <dbReference type="PROSITE" id="PS51471"/>
    </source>
</evidence>
<sequence>MASAFAELLSQSRAVQTRKGLILTGLQNDFLSPEGKLPVSTSTGFLDRLTELVKEFREHGDVIWVRSHFVENRAVNQDDESGDTVVVGNGVRDISQVDRRSTSSRASPARSKSNTKDDPPSPSKKARLSTETAGSPASSETDDVTAGSEEYSEPDEELFLTRTANRTPCCIPGSFGAEYAIQIKDLVDPRKDLQLIKTYYSAFSGTSLLMTLRIKFVTELYICGCTTNLSLFATAMDAARHGISITLVEDCLGYRKKDRHDEAIKQLREIMGARVITSKEIIKRLKNPAAESDEEDEDEESEVAVGEEAGKAAIDALAVDSDDEDQQDDLLAAPVRMPHLHGSTFAPAPSSSLSSLPAAASQTRSAPGTERREPPSTGAADASRGTSDGQRSAAATSRAPGSRRAETPYFGGWIGRATARRSSIEGVSESLEGVTAYERMVEEDKTKATDTEISRKQSAQQDSPTSVLDQDTSDQHEQAMEQAKPRDSDPTPHTQASKPLLGEDKQKESAGSRILYDLLPPELAETIFDALNNEITWQKMHHQTGEVPRLVCCQGSIGEDGSMPVYRHPSDQTLPTERWTLAVDQVRRAAEQVVGHALNHALIQLYRGGTDYISEHSDKTLDIAKGSSIVNISFGALRKMRLRTKRSAGRSSQTSSPPPVRTTYRIPMPHNSMITMSLPTNAEYLHGITADKRPDCELAPAETAFGGQRISLTFRNIATFLNADSSRIWGQGATAKDKESAKVVVNGDAEQSERLVKAFGKENAATSIAWESIYREGFDVLHLK</sequence>
<dbReference type="RefSeq" id="XP_064655129.1">
    <property type="nucleotide sequence ID" value="XM_064806824.1"/>
</dbReference>
<dbReference type="Gene3D" id="2.60.120.590">
    <property type="entry name" value="Alpha-ketoglutarate-dependent dioxygenase AlkB-like"/>
    <property type="match status" value="1"/>
</dbReference>
<feature type="compositionally biased region" description="Low complexity" evidence="2">
    <location>
        <begin position="103"/>
        <end position="112"/>
    </location>
</feature>
<gene>
    <name evidence="4" type="ORF">LTR77_009598</name>
</gene>
<dbReference type="CDD" id="cd00431">
    <property type="entry name" value="cysteine_hydrolases"/>
    <property type="match status" value="1"/>
</dbReference>
<evidence type="ECO:0000313" key="4">
    <source>
        <dbReference type="EMBL" id="KAK5164933.1"/>
    </source>
</evidence>
<feature type="region of interest" description="Disordered" evidence="2">
    <location>
        <begin position="341"/>
        <end position="409"/>
    </location>
</feature>
<name>A0AAV9NZ21_9PEZI</name>
<dbReference type="InterPro" id="IPR037151">
    <property type="entry name" value="AlkB-like_sf"/>
</dbReference>
<dbReference type="InterPro" id="IPR005123">
    <property type="entry name" value="Oxoglu/Fe-dep_dioxygenase_dom"/>
</dbReference>
<dbReference type="AlphaFoldDB" id="A0AAV9NZ21"/>
<dbReference type="Proteomes" id="UP001337655">
    <property type="component" value="Unassembled WGS sequence"/>
</dbReference>
<proteinExistence type="inferred from homology"/>
<evidence type="ECO:0000256" key="1">
    <source>
        <dbReference type="ARBA" id="ARBA00006336"/>
    </source>
</evidence>
<feature type="compositionally biased region" description="Polar residues" evidence="2">
    <location>
        <begin position="384"/>
        <end position="395"/>
    </location>
</feature>
<dbReference type="GeneID" id="89930928"/>
<dbReference type="InterPro" id="IPR027450">
    <property type="entry name" value="AlkB-like"/>
</dbReference>
<dbReference type="SUPFAM" id="SSF51197">
    <property type="entry name" value="Clavaminate synthase-like"/>
    <property type="match status" value="1"/>
</dbReference>
<dbReference type="Gene3D" id="3.40.50.850">
    <property type="entry name" value="Isochorismatase-like"/>
    <property type="match status" value="1"/>
</dbReference>
<dbReference type="GO" id="GO:0006307">
    <property type="term" value="P:DNA alkylation repair"/>
    <property type="evidence" value="ECO:0007669"/>
    <property type="project" value="InterPro"/>
</dbReference>
<accession>A0AAV9NZ21</accession>
<protein>
    <recommendedName>
        <fullName evidence="3">Fe2OG dioxygenase domain-containing protein</fullName>
    </recommendedName>
</protein>
<dbReference type="PROSITE" id="PS51471">
    <property type="entry name" value="FE2OG_OXY"/>
    <property type="match status" value="1"/>
</dbReference>
<reference evidence="4 5" key="1">
    <citation type="submission" date="2023-08" db="EMBL/GenBank/DDBJ databases">
        <title>Black Yeasts Isolated from many extreme environments.</title>
        <authorList>
            <person name="Coleine C."/>
            <person name="Stajich J.E."/>
            <person name="Selbmann L."/>
        </authorList>
    </citation>
    <scope>NUCLEOTIDE SEQUENCE [LARGE SCALE GENOMIC DNA]</scope>
    <source>
        <strain evidence="4 5">CCFEE 5935</strain>
    </source>
</reference>
<comment type="similarity">
    <text evidence="1">Belongs to the isochorismatase family.</text>
</comment>
<evidence type="ECO:0000256" key="2">
    <source>
        <dbReference type="SAM" id="MobiDB-lite"/>
    </source>
</evidence>
<feature type="compositionally biased region" description="Low complexity" evidence="2">
    <location>
        <begin position="346"/>
        <end position="361"/>
    </location>
</feature>
<dbReference type="InterPro" id="IPR036380">
    <property type="entry name" value="Isochorismatase-like_sf"/>
</dbReference>
<feature type="domain" description="Fe2OG dioxygenase" evidence="3">
    <location>
        <begin position="597"/>
        <end position="718"/>
    </location>
</feature>
<organism evidence="4 5">
    <name type="scientific">Saxophila tyrrhenica</name>
    <dbReference type="NCBI Taxonomy" id="1690608"/>
    <lineage>
        <taxon>Eukaryota</taxon>
        <taxon>Fungi</taxon>
        <taxon>Dikarya</taxon>
        <taxon>Ascomycota</taxon>
        <taxon>Pezizomycotina</taxon>
        <taxon>Dothideomycetes</taxon>
        <taxon>Dothideomycetidae</taxon>
        <taxon>Mycosphaerellales</taxon>
        <taxon>Extremaceae</taxon>
        <taxon>Saxophila</taxon>
    </lineage>
</organism>
<dbReference type="PANTHER" id="PTHR31212">
    <property type="entry name" value="ALPHA-KETOGLUTARATE-DEPENDENT DIOXYGENASE ALKB HOMOLOG 3"/>
    <property type="match status" value="1"/>
</dbReference>
<dbReference type="Pfam" id="PF00857">
    <property type="entry name" value="Isochorismatase"/>
    <property type="match status" value="1"/>
</dbReference>
<feature type="region of interest" description="Disordered" evidence="2">
    <location>
        <begin position="287"/>
        <end position="306"/>
    </location>
</feature>
<feature type="compositionally biased region" description="Acidic residues" evidence="2">
    <location>
        <begin position="291"/>
        <end position="302"/>
    </location>
</feature>
<feature type="compositionally biased region" description="Basic and acidic residues" evidence="2">
    <location>
        <begin position="443"/>
        <end position="455"/>
    </location>
</feature>
<keyword evidence="5" id="KW-1185">Reference proteome</keyword>
<feature type="region of interest" description="Disordered" evidence="2">
    <location>
        <begin position="644"/>
        <end position="666"/>
    </location>
</feature>
<dbReference type="EMBL" id="JAVRRT010000018">
    <property type="protein sequence ID" value="KAK5164933.1"/>
    <property type="molecule type" value="Genomic_DNA"/>
</dbReference>
<dbReference type="Pfam" id="PF13532">
    <property type="entry name" value="2OG-FeII_Oxy_2"/>
    <property type="match status" value="1"/>
</dbReference>
<feature type="compositionally biased region" description="Polar residues" evidence="2">
    <location>
        <begin position="129"/>
        <end position="139"/>
    </location>
</feature>